<dbReference type="Pfam" id="PF00010">
    <property type="entry name" value="HLH"/>
    <property type="match status" value="1"/>
</dbReference>
<evidence type="ECO:0000313" key="3">
    <source>
        <dbReference type="EMBL" id="GAN05450.1"/>
    </source>
</evidence>
<accession>A0A0C9LUQ8</accession>
<feature type="domain" description="BHLH" evidence="2">
    <location>
        <begin position="323"/>
        <end position="392"/>
    </location>
</feature>
<gene>
    <name evidence="3" type="ORF">MAM1_0092d04921</name>
</gene>
<dbReference type="Gene3D" id="4.10.280.10">
    <property type="entry name" value="Helix-loop-helix DNA-binding domain"/>
    <property type="match status" value="1"/>
</dbReference>
<proteinExistence type="predicted"/>
<dbReference type="EMBL" id="DF836381">
    <property type="protein sequence ID" value="GAN05450.1"/>
    <property type="molecule type" value="Genomic_DNA"/>
</dbReference>
<evidence type="ECO:0000313" key="4">
    <source>
        <dbReference type="Proteomes" id="UP000053815"/>
    </source>
</evidence>
<organism evidence="3">
    <name type="scientific">Mucor ambiguus</name>
    <dbReference type="NCBI Taxonomy" id="91626"/>
    <lineage>
        <taxon>Eukaryota</taxon>
        <taxon>Fungi</taxon>
        <taxon>Fungi incertae sedis</taxon>
        <taxon>Mucoromycota</taxon>
        <taxon>Mucoromycotina</taxon>
        <taxon>Mucoromycetes</taxon>
        <taxon>Mucorales</taxon>
        <taxon>Mucorineae</taxon>
        <taxon>Mucoraceae</taxon>
        <taxon>Mucor</taxon>
    </lineage>
</organism>
<evidence type="ECO:0000256" key="1">
    <source>
        <dbReference type="SAM" id="MobiDB-lite"/>
    </source>
</evidence>
<dbReference type="Proteomes" id="UP000053815">
    <property type="component" value="Unassembled WGS sequence"/>
</dbReference>
<dbReference type="GO" id="GO:0046983">
    <property type="term" value="F:protein dimerization activity"/>
    <property type="evidence" value="ECO:0007669"/>
    <property type="project" value="InterPro"/>
</dbReference>
<dbReference type="SUPFAM" id="SSF47459">
    <property type="entry name" value="HLH, helix-loop-helix DNA-binding domain"/>
    <property type="match status" value="1"/>
</dbReference>
<reference evidence="3" key="1">
    <citation type="submission" date="2014-09" db="EMBL/GenBank/DDBJ databases">
        <title>Draft genome sequence of an oleaginous Mucoromycotina fungus Mucor ambiguus NBRC6742.</title>
        <authorList>
            <person name="Takeda I."/>
            <person name="Yamane N."/>
            <person name="Morita T."/>
            <person name="Tamano K."/>
            <person name="Machida M."/>
            <person name="Baker S."/>
            <person name="Koike H."/>
        </authorList>
    </citation>
    <scope>NUCLEOTIDE SEQUENCE</scope>
    <source>
        <strain evidence="3">NBRC 6742</strain>
    </source>
</reference>
<dbReference type="InterPro" id="IPR036638">
    <property type="entry name" value="HLH_DNA-bd_sf"/>
</dbReference>
<dbReference type="STRING" id="91626.A0A0C9LUQ8"/>
<dbReference type="OrthoDB" id="5344169at2759"/>
<evidence type="ECO:0000259" key="2">
    <source>
        <dbReference type="PROSITE" id="PS50888"/>
    </source>
</evidence>
<dbReference type="PROSITE" id="PS50888">
    <property type="entry name" value="BHLH"/>
    <property type="match status" value="1"/>
</dbReference>
<feature type="region of interest" description="Disordered" evidence="1">
    <location>
        <begin position="260"/>
        <end position="281"/>
    </location>
</feature>
<dbReference type="AlphaFoldDB" id="A0A0C9LUQ8"/>
<dbReference type="InterPro" id="IPR011598">
    <property type="entry name" value="bHLH_dom"/>
</dbReference>
<sequence length="432" mass="48544">MESTSLISHRQHLKITDDLFDELTSNESCSNFSENSFKLSNIHLLSPDNTIQSLVPFSGTTAVSHMRFLQNNAPSSTLTDSFFYPQHVDFGELSTHLVSPVTPENNVIYPLQTIQFNEPYFSPLSSPALPPTSQSGHQICNGFCQNATITESTTVLRQQLAQIEAQQKILQDQMTMASSNAFYRNSSLEASHKMCEPPSPISSSNPSSLLQKIVHPGPSSKQLFPATPATPASLMNMSYPIHGNTIAAHIDGAFSRTQKGPSIHNPMSTSAQPQSATLKKRKTIPSYTHPYTRLPRVLRPLLSPFLQPNLHMLVQPQPARLETRRCAHKVAEQKRRDTLKEWFDSLREEILHILIQDSGQPEQNVREEKEKQVKFMSKVMLLQHSYECIVRLKIDSQVKDEKLGRMQLELDKLRKLASSKASVAATVYDEQQ</sequence>
<keyword evidence="4" id="KW-1185">Reference proteome</keyword>
<feature type="compositionally biased region" description="Polar residues" evidence="1">
    <location>
        <begin position="260"/>
        <end position="277"/>
    </location>
</feature>
<name>A0A0C9LUQ8_9FUNG</name>
<protein>
    <recommendedName>
        <fullName evidence="2">BHLH domain-containing protein</fullName>
    </recommendedName>
</protein>